<dbReference type="SUPFAM" id="SSF55298">
    <property type="entry name" value="YjgF-like"/>
    <property type="match status" value="1"/>
</dbReference>
<dbReference type="GeneID" id="29117566"/>
<dbReference type="PANTHER" id="PTHR43857">
    <property type="entry name" value="BLR7761 PROTEIN"/>
    <property type="match status" value="1"/>
</dbReference>
<keyword evidence="2" id="KW-1185">Reference proteome</keyword>
<dbReference type="KEGG" id="aalt:CC77DRAFT_509799"/>
<evidence type="ECO:0000313" key="1">
    <source>
        <dbReference type="EMBL" id="OAG24272.1"/>
    </source>
</evidence>
<proteinExistence type="predicted"/>
<dbReference type="PANTHER" id="PTHR43857:SF1">
    <property type="entry name" value="YJGH FAMILY PROTEIN"/>
    <property type="match status" value="1"/>
</dbReference>
<dbReference type="Pfam" id="PF01042">
    <property type="entry name" value="Ribonuc_L-PSP"/>
    <property type="match status" value="1"/>
</dbReference>
<evidence type="ECO:0000313" key="2">
    <source>
        <dbReference type="Proteomes" id="UP000077248"/>
    </source>
</evidence>
<dbReference type="EMBL" id="KV441471">
    <property type="protein sequence ID" value="OAG24272.1"/>
    <property type="molecule type" value="Genomic_DNA"/>
</dbReference>
<dbReference type="InterPro" id="IPR035959">
    <property type="entry name" value="RutC-like_sf"/>
</dbReference>
<reference evidence="1 2" key="1">
    <citation type="submission" date="2016-05" db="EMBL/GenBank/DDBJ databases">
        <title>Comparative analysis of secretome profiles of manganese(II)-oxidizing ascomycete fungi.</title>
        <authorList>
            <consortium name="DOE Joint Genome Institute"/>
            <person name="Zeiner C.A."/>
            <person name="Purvine S.O."/>
            <person name="Zink E.M."/>
            <person name="Wu S."/>
            <person name="Pasa-Tolic L."/>
            <person name="Chaput D.L."/>
            <person name="Haridas S."/>
            <person name="Grigoriev I.V."/>
            <person name="Santelli C.M."/>
            <person name="Hansel C.M."/>
        </authorList>
    </citation>
    <scope>NUCLEOTIDE SEQUENCE [LARGE SCALE GENOMIC DNA]</scope>
    <source>
        <strain evidence="1 2">SRC1lrK2f</strain>
    </source>
</reference>
<dbReference type="InterPro" id="IPR006175">
    <property type="entry name" value="YjgF/YER057c/UK114"/>
</dbReference>
<gene>
    <name evidence="1" type="ORF">CC77DRAFT_509799</name>
</gene>
<sequence>MPATFGNYAGTESKSKAFHYSQAVRVGNIVRISGQGGWDTEGNVAPDAPKQVELALENIEKALQSVEKSLSWRNVYAIRSYHTNIDESADMCIEGWRRVMPDHRPVWTCVEITKLGIEGMQIEIEVEALVE</sequence>
<protein>
    <submittedName>
        <fullName evidence="1">YjgF-like protein</fullName>
    </submittedName>
</protein>
<accession>A0A177DZ63</accession>
<dbReference type="Gene3D" id="3.30.1330.40">
    <property type="entry name" value="RutC-like"/>
    <property type="match status" value="1"/>
</dbReference>
<name>A0A177DZ63_ALTAL</name>
<dbReference type="AlphaFoldDB" id="A0A177DZ63"/>
<dbReference type="VEuPathDB" id="FungiDB:CC77DRAFT_509799"/>
<dbReference type="OMA" id="IEVEAHC"/>
<dbReference type="RefSeq" id="XP_018389693.1">
    <property type="nucleotide sequence ID" value="XM_018531972.1"/>
</dbReference>
<organism evidence="1 2">
    <name type="scientific">Alternaria alternata</name>
    <name type="common">Alternaria rot fungus</name>
    <name type="synonym">Torula alternata</name>
    <dbReference type="NCBI Taxonomy" id="5599"/>
    <lineage>
        <taxon>Eukaryota</taxon>
        <taxon>Fungi</taxon>
        <taxon>Dikarya</taxon>
        <taxon>Ascomycota</taxon>
        <taxon>Pezizomycotina</taxon>
        <taxon>Dothideomycetes</taxon>
        <taxon>Pleosporomycetidae</taxon>
        <taxon>Pleosporales</taxon>
        <taxon>Pleosporineae</taxon>
        <taxon>Pleosporaceae</taxon>
        <taxon>Alternaria</taxon>
        <taxon>Alternaria sect. Alternaria</taxon>
        <taxon>Alternaria alternata complex</taxon>
    </lineage>
</organism>
<dbReference type="Proteomes" id="UP000077248">
    <property type="component" value="Unassembled WGS sequence"/>
</dbReference>